<dbReference type="SUPFAM" id="SSF52833">
    <property type="entry name" value="Thioredoxin-like"/>
    <property type="match status" value="1"/>
</dbReference>
<dbReference type="CDD" id="cd03053">
    <property type="entry name" value="GST_N_Phi"/>
    <property type="match status" value="1"/>
</dbReference>
<evidence type="ECO:0000313" key="8">
    <source>
        <dbReference type="EMBL" id="KAK1692708.1"/>
    </source>
</evidence>
<dbReference type="SFLD" id="SFLDS00019">
    <property type="entry name" value="Glutathione_Transferase_(cytos"/>
    <property type="match status" value="1"/>
</dbReference>
<comment type="similarity">
    <text evidence="2">Belongs to the GST superfamily. Phi family.</text>
</comment>
<dbReference type="Gene3D" id="1.20.1050.10">
    <property type="match status" value="1"/>
</dbReference>
<dbReference type="InterPro" id="IPR004046">
    <property type="entry name" value="GST_C"/>
</dbReference>
<evidence type="ECO:0000256" key="3">
    <source>
        <dbReference type="ARBA" id="ARBA00012452"/>
    </source>
</evidence>
<comment type="catalytic activity">
    <reaction evidence="5">
        <text>RX + glutathione = an S-substituted glutathione + a halide anion + H(+)</text>
        <dbReference type="Rhea" id="RHEA:16437"/>
        <dbReference type="ChEBI" id="CHEBI:15378"/>
        <dbReference type="ChEBI" id="CHEBI:16042"/>
        <dbReference type="ChEBI" id="CHEBI:17792"/>
        <dbReference type="ChEBI" id="CHEBI:57925"/>
        <dbReference type="ChEBI" id="CHEBI:90779"/>
        <dbReference type="EC" id="2.5.1.18"/>
    </reaction>
</comment>
<dbReference type="PANTHER" id="PTHR43900:SF59">
    <property type="entry name" value="GLUTATHIONE TRANSFERASE"/>
    <property type="match status" value="1"/>
</dbReference>
<evidence type="ECO:0000313" key="9">
    <source>
        <dbReference type="Proteomes" id="UP001231189"/>
    </source>
</evidence>
<dbReference type="Gene3D" id="3.40.30.10">
    <property type="entry name" value="Glutaredoxin"/>
    <property type="match status" value="1"/>
</dbReference>
<dbReference type="GO" id="GO:0009635">
    <property type="term" value="P:response to herbicide"/>
    <property type="evidence" value="ECO:0007669"/>
    <property type="project" value="UniProtKB-ARBA"/>
</dbReference>
<keyword evidence="9" id="KW-1185">Reference proteome</keyword>
<dbReference type="GO" id="GO:0043295">
    <property type="term" value="F:glutathione binding"/>
    <property type="evidence" value="ECO:0007669"/>
    <property type="project" value="TreeGrafter"/>
</dbReference>
<dbReference type="InterPro" id="IPR004045">
    <property type="entry name" value="Glutathione_S-Trfase_N"/>
</dbReference>
<dbReference type="PROSITE" id="PS50405">
    <property type="entry name" value="GST_CTER"/>
    <property type="match status" value="1"/>
</dbReference>
<dbReference type="PROSITE" id="PS50404">
    <property type="entry name" value="GST_NTER"/>
    <property type="match status" value="1"/>
</dbReference>
<reference evidence="8" key="1">
    <citation type="submission" date="2023-07" db="EMBL/GenBank/DDBJ databases">
        <title>A chromosome-level genome assembly of Lolium multiflorum.</title>
        <authorList>
            <person name="Chen Y."/>
            <person name="Copetti D."/>
            <person name="Kolliker R."/>
            <person name="Studer B."/>
        </authorList>
    </citation>
    <scope>NUCLEOTIDE SEQUENCE</scope>
    <source>
        <strain evidence="8">02402/16</strain>
        <tissue evidence="8">Leaf</tissue>
    </source>
</reference>
<dbReference type="EC" id="2.5.1.18" evidence="3"/>
<dbReference type="InterPro" id="IPR010987">
    <property type="entry name" value="Glutathione-S-Trfase_C-like"/>
</dbReference>
<name>A0AAD8TUY8_LOLMU</name>
<dbReference type="Pfam" id="PF02798">
    <property type="entry name" value="GST_N"/>
    <property type="match status" value="1"/>
</dbReference>
<evidence type="ECO:0000256" key="1">
    <source>
        <dbReference type="ARBA" id="ARBA00003701"/>
    </source>
</evidence>
<dbReference type="InterPro" id="IPR036282">
    <property type="entry name" value="Glutathione-S-Trfase_C_sf"/>
</dbReference>
<evidence type="ECO:0000259" key="7">
    <source>
        <dbReference type="PROSITE" id="PS50405"/>
    </source>
</evidence>
<dbReference type="InterPro" id="IPR040079">
    <property type="entry name" value="Glutathione_S-Trfase"/>
</dbReference>
<comment type="function">
    <text evidence="1">Conjugation of reduced glutathione to a wide number of exogenous and endogenous hydrophobic electrophiles.</text>
</comment>
<dbReference type="Proteomes" id="UP001231189">
    <property type="component" value="Unassembled WGS sequence"/>
</dbReference>
<dbReference type="GO" id="GO:0005737">
    <property type="term" value="C:cytoplasm"/>
    <property type="evidence" value="ECO:0007669"/>
    <property type="project" value="TreeGrafter"/>
</dbReference>
<evidence type="ECO:0000256" key="5">
    <source>
        <dbReference type="ARBA" id="ARBA00047960"/>
    </source>
</evidence>
<feature type="domain" description="GST C-terminal" evidence="7">
    <location>
        <begin position="94"/>
        <end position="168"/>
    </location>
</feature>
<dbReference type="SFLD" id="SFLDG00358">
    <property type="entry name" value="Main_(cytGST)"/>
    <property type="match status" value="1"/>
</dbReference>
<dbReference type="GO" id="GO:0004364">
    <property type="term" value="F:glutathione transferase activity"/>
    <property type="evidence" value="ECO:0007669"/>
    <property type="project" value="UniProtKB-EC"/>
</dbReference>
<accession>A0AAD8TUY8</accession>
<proteinExistence type="inferred from homology"/>
<dbReference type="FunFam" id="1.20.1050.10:FF:000004">
    <property type="entry name" value="Glutathione S-transferase F2"/>
    <property type="match status" value="1"/>
</dbReference>
<dbReference type="GO" id="GO:0006749">
    <property type="term" value="P:glutathione metabolic process"/>
    <property type="evidence" value="ECO:0007669"/>
    <property type="project" value="TreeGrafter"/>
</dbReference>
<evidence type="ECO:0000256" key="4">
    <source>
        <dbReference type="ARBA" id="ARBA00022679"/>
    </source>
</evidence>
<dbReference type="InterPro" id="IPR036249">
    <property type="entry name" value="Thioredoxin-like_sf"/>
</dbReference>
<feature type="domain" description="GST N-terminal" evidence="6">
    <location>
        <begin position="3"/>
        <end position="84"/>
    </location>
</feature>
<evidence type="ECO:0000256" key="2">
    <source>
        <dbReference type="ARBA" id="ARBA00010128"/>
    </source>
</evidence>
<dbReference type="SUPFAM" id="SSF47616">
    <property type="entry name" value="GST C-terminal domain-like"/>
    <property type="match status" value="1"/>
</dbReference>
<organism evidence="8 9">
    <name type="scientific">Lolium multiflorum</name>
    <name type="common">Italian ryegrass</name>
    <name type="synonym">Lolium perenne subsp. multiflorum</name>
    <dbReference type="NCBI Taxonomy" id="4521"/>
    <lineage>
        <taxon>Eukaryota</taxon>
        <taxon>Viridiplantae</taxon>
        <taxon>Streptophyta</taxon>
        <taxon>Embryophyta</taxon>
        <taxon>Tracheophyta</taxon>
        <taxon>Spermatophyta</taxon>
        <taxon>Magnoliopsida</taxon>
        <taxon>Liliopsida</taxon>
        <taxon>Poales</taxon>
        <taxon>Poaceae</taxon>
        <taxon>BOP clade</taxon>
        <taxon>Pooideae</taxon>
        <taxon>Poodae</taxon>
        <taxon>Poeae</taxon>
        <taxon>Poeae Chloroplast Group 2 (Poeae type)</taxon>
        <taxon>Loliodinae</taxon>
        <taxon>Loliinae</taxon>
        <taxon>Lolium</taxon>
    </lineage>
</organism>
<dbReference type="Pfam" id="PF00043">
    <property type="entry name" value="GST_C"/>
    <property type="match status" value="1"/>
</dbReference>
<keyword evidence="4" id="KW-0808">Transferase</keyword>
<gene>
    <name evidence="8" type="ORF">QYE76_009405</name>
</gene>
<protein>
    <recommendedName>
        <fullName evidence="3">glutathione transferase</fullName>
        <ecNumber evidence="3">2.5.1.18</ecNumber>
    </recommendedName>
</protein>
<dbReference type="PANTHER" id="PTHR43900">
    <property type="entry name" value="GLUTATHIONE S-TRANSFERASE RHO"/>
    <property type="match status" value="1"/>
</dbReference>
<evidence type="ECO:0000259" key="6">
    <source>
        <dbReference type="PROSITE" id="PS50404"/>
    </source>
</evidence>
<dbReference type="AlphaFoldDB" id="A0AAD8TUY8"/>
<dbReference type="FunFam" id="3.40.30.10:FF:000016">
    <property type="entry name" value="Glutathione S-transferase F2"/>
    <property type="match status" value="1"/>
</dbReference>
<dbReference type="EMBL" id="JAUUTY010000001">
    <property type="protein sequence ID" value="KAK1692708.1"/>
    <property type="molecule type" value="Genomic_DNA"/>
</dbReference>
<sequence>MGGAVKVYGVVASPFVATVLLYLEETGVGYELVPVDMAAREQKTKPYLCRNPFGKIPTFEDGEITLFESRAISRYILRKYGPAGTPKDLLRESNLEESAMVDAWMEVEAHQYHPAISNIVRQCVIMPLIGGARDQAVVDENVGKLGKILDVYEARLSSSPYLGGDFFSSSASLISRTLPSPTASWPALNTRRCWRSAPASGHGGEGAWPGRQYLLPFPEETFDDSSLVAKNNNASGSLWATSTKNTDASSFTLKKVDPSSTTSTKNVDAEPSLLAIKTVVSSHSPSAPLAGHHPYIARRLDSHSLLCTVPSLRIEVRVPFPFLGKCLNNVISWNFECTMSE</sequence>
<comment type="caution">
    <text evidence="8">The sequence shown here is derived from an EMBL/GenBank/DDBJ whole genome shotgun (WGS) entry which is preliminary data.</text>
</comment>